<protein>
    <submittedName>
        <fullName evidence="2">Secreted protein</fullName>
    </submittedName>
</protein>
<evidence type="ECO:0000313" key="2">
    <source>
        <dbReference type="WBParaSite" id="ALUE_0000233001-mRNA-1"/>
    </source>
</evidence>
<dbReference type="Proteomes" id="UP000036681">
    <property type="component" value="Unplaced"/>
</dbReference>
<keyword evidence="1" id="KW-1185">Reference proteome</keyword>
<dbReference type="AlphaFoldDB" id="A0A0M3HLD5"/>
<accession>A0A0M3HLD5</accession>
<name>A0A0M3HLD5_ASCLU</name>
<dbReference type="WBParaSite" id="ALUE_0000233001-mRNA-1">
    <property type="protein sequence ID" value="ALUE_0000233001-mRNA-1"/>
    <property type="gene ID" value="ALUE_0000233001"/>
</dbReference>
<organism evidence="1 2">
    <name type="scientific">Ascaris lumbricoides</name>
    <name type="common">Giant roundworm</name>
    <dbReference type="NCBI Taxonomy" id="6252"/>
    <lineage>
        <taxon>Eukaryota</taxon>
        <taxon>Metazoa</taxon>
        <taxon>Ecdysozoa</taxon>
        <taxon>Nematoda</taxon>
        <taxon>Chromadorea</taxon>
        <taxon>Rhabditida</taxon>
        <taxon>Spirurina</taxon>
        <taxon>Ascaridomorpha</taxon>
        <taxon>Ascaridoidea</taxon>
        <taxon>Ascarididae</taxon>
        <taxon>Ascaris</taxon>
    </lineage>
</organism>
<proteinExistence type="predicted"/>
<sequence length="55" mass="5859">MKITTCIACITSATLVSLNPDVRSVDCKLSRKARSSLLPSPCIGLNLNVLPAPFE</sequence>
<reference evidence="2" key="1">
    <citation type="submission" date="2017-02" db="UniProtKB">
        <authorList>
            <consortium name="WormBaseParasite"/>
        </authorList>
    </citation>
    <scope>IDENTIFICATION</scope>
</reference>
<evidence type="ECO:0000313" key="1">
    <source>
        <dbReference type="Proteomes" id="UP000036681"/>
    </source>
</evidence>